<evidence type="ECO:0000256" key="2">
    <source>
        <dbReference type="ARBA" id="ARBA00022679"/>
    </source>
</evidence>
<keyword evidence="2 5" id="KW-0808">Transferase</keyword>
<dbReference type="AlphaFoldDB" id="A0A5C7FIJ6"/>
<dbReference type="OrthoDB" id="9796839at2"/>
<name>A0A5C7FIJ6_9BACT</name>
<dbReference type="EMBL" id="VOXD01000004">
    <property type="protein sequence ID" value="TXF91052.1"/>
    <property type="molecule type" value="Genomic_DNA"/>
</dbReference>
<dbReference type="Pfam" id="PF01553">
    <property type="entry name" value="Acyltransferase"/>
    <property type="match status" value="1"/>
</dbReference>
<evidence type="ECO:0000256" key="1">
    <source>
        <dbReference type="ARBA" id="ARBA00005189"/>
    </source>
</evidence>
<comment type="caution">
    <text evidence="5">The sequence shown here is derived from an EMBL/GenBank/DDBJ whole genome shotgun (WGS) entry which is preliminary data.</text>
</comment>
<keyword evidence="6" id="KW-1185">Reference proteome</keyword>
<dbReference type="SUPFAM" id="SSF69593">
    <property type="entry name" value="Glycerol-3-phosphate (1)-acyltransferase"/>
    <property type="match status" value="1"/>
</dbReference>
<accession>A0A5C7FIJ6</accession>
<comment type="pathway">
    <text evidence="1">Lipid metabolism.</text>
</comment>
<evidence type="ECO:0000256" key="3">
    <source>
        <dbReference type="ARBA" id="ARBA00023315"/>
    </source>
</evidence>
<reference evidence="5 6" key="1">
    <citation type="submission" date="2019-08" db="EMBL/GenBank/DDBJ databases">
        <title>Lewinella sp. strain SSH13 Genome sequencing and assembly.</title>
        <authorList>
            <person name="Kim I."/>
        </authorList>
    </citation>
    <scope>NUCLEOTIDE SEQUENCE [LARGE SCALE GENOMIC DNA]</scope>
    <source>
        <strain evidence="5 6">SSH13</strain>
    </source>
</reference>
<evidence type="ECO:0000313" key="5">
    <source>
        <dbReference type="EMBL" id="TXF91052.1"/>
    </source>
</evidence>
<evidence type="ECO:0000259" key="4">
    <source>
        <dbReference type="SMART" id="SM00563"/>
    </source>
</evidence>
<keyword evidence="3 5" id="KW-0012">Acyltransferase</keyword>
<proteinExistence type="predicted"/>
<sequence length="200" mass="22180">MLRLNGVRVVNPNEGKWPEQYVLPTVTHTSNRDFPYGIYVRAAVGQYINFVGKSTLFRGPLGWILSWMGGVPVVRTKRTNFVQAVANIFKTKKDFKLCIAVEGTRSKVTHFKTGFYFIAKEAGVPLVLCKFDMRGEGTIEFSEPYTITGDIRADFDYIYRFFDGAIGLVPENSFVYDPTVLDLLPTQDSGAGAGAGKVSG</sequence>
<dbReference type="Proteomes" id="UP000321907">
    <property type="component" value="Unassembled WGS sequence"/>
</dbReference>
<organism evidence="5 6">
    <name type="scientific">Neolewinella aurantiaca</name>
    <dbReference type="NCBI Taxonomy" id="2602767"/>
    <lineage>
        <taxon>Bacteria</taxon>
        <taxon>Pseudomonadati</taxon>
        <taxon>Bacteroidota</taxon>
        <taxon>Saprospiria</taxon>
        <taxon>Saprospirales</taxon>
        <taxon>Lewinellaceae</taxon>
        <taxon>Neolewinella</taxon>
    </lineage>
</organism>
<gene>
    <name evidence="5" type="ORF">FUA23_03515</name>
</gene>
<dbReference type="InterPro" id="IPR002123">
    <property type="entry name" value="Plipid/glycerol_acylTrfase"/>
</dbReference>
<dbReference type="PANTHER" id="PTHR10434:SF9">
    <property type="entry name" value="PHOSPHOLIPID_GLYCEROL ACYLTRANSFERASE DOMAIN-CONTAINING PROTEIN"/>
    <property type="match status" value="1"/>
</dbReference>
<dbReference type="SMART" id="SM00563">
    <property type="entry name" value="PlsC"/>
    <property type="match status" value="1"/>
</dbReference>
<dbReference type="GO" id="GO:0006654">
    <property type="term" value="P:phosphatidic acid biosynthetic process"/>
    <property type="evidence" value="ECO:0007669"/>
    <property type="project" value="TreeGrafter"/>
</dbReference>
<protein>
    <submittedName>
        <fullName evidence="5">Acyltransferase</fullName>
    </submittedName>
</protein>
<feature type="domain" description="Phospholipid/glycerol acyltransferase" evidence="4">
    <location>
        <begin position="22"/>
        <end position="134"/>
    </location>
</feature>
<evidence type="ECO:0000313" key="6">
    <source>
        <dbReference type="Proteomes" id="UP000321907"/>
    </source>
</evidence>
<dbReference type="PANTHER" id="PTHR10434">
    <property type="entry name" value="1-ACYL-SN-GLYCEROL-3-PHOSPHATE ACYLTRANSFERASE"/>
    <property type="match status" value="1"/>
</dbReference>
<dbReference type="GO" id="GO:0003841">
    <property type="term" value="F:1-acylglycerol-3-phosphate O-acyltransferase activity"/>
    <property type="evidence" value="ECO:0007669"/>
    <property type="project" value="TreeGrafter"/>
</dbReference>